<dbReference type="GO" id="GO:0004577">
    <property type="term" value="F:N-acetylglucosaminyldiphosphodolichol N-acetylglucosaminyltransferase activity"/>
    <property type="evidence" value="ECO:0007669"/>
    <property type="project" value="TreeGrafter"/>
</dbReference>
<dbReference type="Gene3D" id="3.40.50.2000">
    <property type="entry name" value="Glycogen Phosphorylase B"/>
    <property type="match status" value="1"/>
</dbReference>
<keyword evidence="5" id="KW-0256">Endoplasmic reticulum</keyword>
<organism evidence="9 10">
    <name type="scientific">Carpediemonas membranifera</name>
    <dbReference type="NCBI Taxonomy" id="201153"/>
    <lineage>
        <taxon>Eukaryota</taxon>
        <taxon>Metamonada</taxon>
        <taxon>Carpediemonas-like organisms</taxon>
        <taxon>Carpediemonas</taxon>
    </lineage>
</organism>
<feature type="transmembrane region" description="Helical" evidence="8">
    <location>
        <begin position="74"/>
        <end position="93"/>
    </location>
</feature>
<dbReference type="AlphaFoldDB" id="A0A8J6AY51"/>
<dbReference type="GO" id="GO:0043541">
    <property type="term" value="C:UDP-N-acetylglucosamine transferase complex"/>
    <property type="evidence" value="ECO:0007669"/>
    <property type="project" value="TreeGrafter"/>
</dbReference>
<dbReference type="GO" id="GO:0006488">
    <property type="term" value="P:dolichol-linked oligosaccharide biosynthetic process"/>
    <property type="evidence" value="ECO:0007669"/>
    <property type="project" value="InterPro"/>
</dbReference>
<evidence type="ECO:0000256" key="7">
    <source>
        <dbReference type="ARBA" id="ARBA00023136"/>
    </source>
</evidence>
<evidence type="ECO:0000256" key="4">
    <source>
        <dbReference type="ARBA" id="ARBA00022692"/>
    </source>
</evidence>
<comment type="caution">
    <text evidence="9">The sequence shown here is derived from an EMBL/GenBank/DDBJ whole genome shotgun (WGS) entry which is preliminary data.</text>
</comment>
<evidence type="ECO:0000256" key="5">
    <source>
        <dbReference type="ARBA" id="ARBA00022824"/>
    </source>
</evidence>
<proteinExistence type="inferred from homology"/>
<evidence type="ECO:0000313" key="10">
    <source>
        <dbReference type="Proteomes" id="UP000717585"/>
    </source>
</evidence>
<evidence type="ECO:0000256" key="2">
    <source>
        <dbReference type="ARBA" id="ARBA00009731"/>
    </source>
</evidence>
<comment type="subcellular location">
    <subcellularLocation>
        <location evidence="1">Endoplasmic reticulum membrane</location>
        <topology evidence="1">Single-pass membrane protein</topology>
    </subcellularLocation>
</comment>
<dbReference type="OrthoDB" id="17098at2759"/>
<dbReference type="Pfam" id="PF08660">
    <property type="entry name" value="Alg14"/>
    <property type="match status" value="1"/>
</dbReference>
<dbReference type="EMBL" id="JAHDYR010000066">
    <property type="protein sequence ID" value="KAG9390109.1"/>
    <property type="molecule type" value="Genomic_DNA"/>
</dbReference>
<dbReference type="PANTHER" id="PTHR12154">
    <property type="entry name" value="GLYCOSYL TRANSFERASE-RELATED"/>
    <property type="match status" value="1"/>
</dbReference>
<dbReference type="PANTHER" id="PTHR12154:SF4">
    <property type="entry name" value="UDP-N-ACETYLGLUCOSAMINE TRANSFERASE SUBUNIT ALG14 HOMOLOG"/>
    <property type="match status" value="1"/>
</dbReference>
<accession>A0A8J6AY51</accession>
<keyword evidence="4 8" id="KW-0812">Transmembrane</keyword>
<reference evidence="9" key="1">
    <citation type="submission" date="2021-05" db="EMBL/GenBank/DDBJ databases">
        <title>A free-living protist that lacks canonical eukaryotic 1 DNA replication and segregation systems.</title>
        <authorList>
            <person name="Salas-Leiva D.E."/>
            <person name="Tromer E.C."/>
            <person name="Curtis B.A."/>
            <person name="Jerlstrom-Hultqvist J."/>
            <person name="Kolisko M."/>
            <person name="Yi Z."/>
            <person name="Salas-Leiva J.S."/>
            <person name="Gallot-Lavallee L."/>
            <person name="Kops G.J.P.L."/>
            <person name="Archibald J.M."/>
            <person name="Simpson A.G.B."/>
            <person name="Roger A.J."/>
        </authorList>
    </citation>
    <scope>NUCLEOTIDE SEQUENCE</scope>
    <source>
        <strain evidence="9">BICM</strain>
    </source>
</reference>
<evidence type="ECO:0000256" key="8">
    <source>
        <dbReference type="SAM" id="Phobius"/>
    </source>
</evidence>
<keyword evidence="9" id="KW-0808">Transferase</keyword>
<evidence type="ECO:0000313" key="9">
    <source>
        <dbReference type="EMBL" id="KAG9390109.1"/>
    </source>
</evidence>
<keyword evidence="6 8" id="KW-1133">Transmembrane helix</keyword>
<name>A0A8J6AY51_9EUKA</name>
<comment type="similarity">
    <text evidence="2">Belongs to the ALG14 family.</text>
</comment>
<dbReference type="InterPro" id="IPR013969">
    <property type="entry name" value="Oligosacch_biosynth_Alg14"/>
</dbReference>
<dbReference type="Proteomes" id="UP000717585">
    <property type="component" value="Unassembled WGS sequence"/>
</dbReference>
<keyword evidence="10" id="KW-1185">Reference proteome</keyword>
<sequence>MVKTLIVLGSGGHTAEMMHLLTQVDTDDIAPRYYVHADSDAQSSQKAVSFEEKNGGKDYIIKSIPRARSVGQSYFTSIFTTLYAFIFAFVLILRIRPKLLLTDGPGTALPLVYSAFFLRFIGQRCRIIFVESFCRVESLSLAGRLCKPVVDRFIVHWPSLKTQGEYVPGLLF</sequence>
<keyword evidence="7 8" id="KW-0472">Membrane</keyword>
<evidence type="ECO:0000256" key="3">
    <source>
        <dbReference type="ARBA" id="ARBA00017467"/>
    </source>
</evidence>
<protein>
    <recommendedName>
        <fullName evidence="3">UDP-N-acetylglucosamine transferase subunit ALG14</fullName>
    </recommendedName>
</protein>
<evidence type="ECO:0000256" key="6">
    <source>
        <dbReference type="ARBA" id="ARBA00022989"/>
    </source>
</evidence>
<gene>
    <name evidence="9" type="ORF">J8273_8146</name>
</gene>
<evidence type="ECO:0000256" key="1">
    <source>
        <dbReference type="ARBA" id="ARBA00004389"/>
    </source>
</evidence>